<keyword evidence="2" id="KW-1185">Reference proteome</keyword>
<evidence type="ECO:0000313" key="1">
    <source>
        <dbReference type="EMBL" id="MED6197362.1"/>
    </source>
</evidence>
<dbReference type="EMBL" id="JASCZI010211888">
    <property type="protein sequence ID" value="MED6197362.1"/>
    <property type="molecule type" value="Genomic_DNA"/>
</dbReference>
<dbReference type="Proteomes" id="UP001341840">
    <property type="component" value="Unassembled WGS sequence"/>
</dbReference>
<gene>
    <name evidence="1" type="ORF">PIB30_055828</name>
</gene>
<evidence type="ECO:0000313" key="2">
    <source>
        <dbReference type="Proteomes" id="UP001341840"/>
    </source>
</evidence>
<reference evidence="1 2" key="1">
    <citation type="journal article" date="2023" name="Plants (Basel)">
        <title>Bridging the Gap: Combining Genomics and Transcriptomics Approaches to Understand Stylosanthes scabra, an Orphan Legume from the Brazilian Caatinga.</title>
        <authorList>
            <person name="Ferreira-Neto J.R.C."/>
            <person name="da Silva M.D."/>
            <person name="Binneck E."/>
            <person name="de Melo N.F."/>
            <person name="da Silva R.H."/>
            <person name="de Melo A.L.T.M."/>
            <person name="Pandolfi V."/>
            <person name="Bustamante F.O."/>
            <person name="Brasileiro-Vidal A.C."/>
            <person name="Benko-Iseppon A.M."/>
        </authorList>
    </citation>
    <scope>NUCLEOTIDE SEQUENCE [LARGE SCALE GENOMIC DNA]</scope>
    <source>
        <tissue evidence="1">Leaves</tissue>
    </source>
</reference>
<organism evidence="1 2">
    <name type="scientific">Stylosanthes scabra</name>
    <dbReference type="NCBI Taxonomy" id="79078"/>
    <lineage>
        <taxon>Eukaryota</taxon>
        <taxon>Viridiplantae</taxon>
        <taxon>Streptophyta</taxon>
        <taxon>Embryophyta</taxon>
        <taxon>Tracheophyta</taxon>
        <taxon>Spermatophyta</taxon>
        <taxon>Magnoliopsida</taxon>
        <taxon>eudicotyledons</taxon>
        <taxon>Gunneridae</taxon>
        <taxon>Pentapetalae</taxon>
        <taxon>rosids</taxon>
        <taxon>fabids</taxon>
        <taxon>Fabales</taxon>
        <taxon>Fabaceae</taxon>
        <taxon>Papilionoideae</taxon>
        <taxon>50 kb inversion clade</taxon>
        <taxon>dalbergioids sensu lato</taxon>
        <taxon>Dalbergieae</taxon>
        <taxon>Pterocarpus clade</taxon>
        <taxon>Stylosanthes</taxon>
    </lineage>
</organism>
<sequence length="94" mass="10074">MGRVEFFFCSPIRFLARIRASLIAVASAMILEFVVRVDVEPPLTLGKLSLITTAAKPFLVSELKAASTLIFSQSLGGGLQITGIPEPLLVLLVC</sequence>
<name>A0ABU6XH52_9FABA</name>
<proteinExistence type="predicted"/>
<accession>A0ABU6XH52</accession>
<protein>
    <submittedName>
        <fullName evidence="1">Uncharacterized protein</fullName>
    </submittedName>
</protein>
<comment type="caution">
    <text evidence="1">The sequence shown here is derived from an EMBL/GenBank/DDBJ whole genome shotgun (WGS) entry which is preliminary data.</text>
</comment>